<name>A0A5R8Q989_9FIRM</name>
<proteinExistence type="inferred from homology"/>
<dbReference type="Gene3D" id="3.40.50.1220">
    <property type="entry name" value="TPP-binding domain"/>
    <property type="match status" value="1"/>
</dbReference>
<dbReference type="InterPro" id="IPR012000">
    <property type="entry name" value="Thiamin_PyroP_enz_cen_dom"/>
</dbReference>
<protein>
    <submittedName>
        <fullName evidence="7">Pyruvate oxidase</fullName>
        <ecNumber evidence="7">1.2.3.3</ecNumber>
    </submittedName>
</protein>
<dbReference type="RefSeq" id="WP_138192117.1">
    <property type="nucleotide sequence ID" value="NZ_VBWP01000010.1"/>
</dbReference>
<evidence type="ECO:0000256" key="1">
    <source>
        <dbReference type="ARBA" id="ARBA00007812"/>
    </source>
</evidence>
<dbReference type="EC" id="1.2.3.3" evidence="7"/>
<feature type="domain" description="Thiamine pyrophosphate enzyme N-terminal TPP-binding" evidence="6">
    <location>
        <begin position="6"/>
        <end position="119"/>
    </location>
</feature>
<dbReference type="Pfam" id="PF02776">
    <property type="entry name" value="TPP_enzyme_N"/>
    <property type="match status" value="1"/>
</dbReference>
<feature type="domain" description="Thiamine pyrophosphate enzyme central" evidence="4">
    <location>
        <begin position="194"/>
        <end position="322"/>
    </location>
</feature>
<dbReference type="Gene3D" id="1.10.10.940">
    <property type="match status" value="1"/>
</dbReference>
<dbReference type="GO" id="GO:0047112">
    <property type="term" value="F:pyruvate oxidase activity"/>
    <property type="evidence" value="ECO:0007669"/>
    <property type="project" value="UniProtKB-EC"/>
</dbReference>
<evidence type="ECO:0000259" key="5">
    <source>
        <dbReference type="Pfam" id="PF02775"/>
    </source>
</evidence>
<dbReference type="InterPro" id="IPR011766">
    <property type="entry name" value="TPP_enzyme_TPP-bd"/>
</dbReference>
<dbReference type="Gene3D" id="3.40.50.970">
    <property type="match status" value="2"/>
</dbReference>
<dbReference type="Proteomes" id="UP000306912">
    <property type="component" value="Unassembled WGS sequence"/>
</dbReference>
<dbReference type="AlphaFoldDB" id="A0A5R8Q989"/>
<dbReference type="SUPFAM" id="SSF52518">
    <property type="entry name" value="Thiamin diphosphate-binding fold (THDP-binding)"/>
    <property type="match status" value="2"/>
</dbReference>
<evidence type="ECO:0000256" key="3">
    <source>
        <dbReference type="RuleBase" id="RU362132"/>
    </source>
</evidence>
<dbReference type="FunCoup" id="A0A5R8Q989">
    <property type="interactions" value="119"/>
</dbReference>
<dbReference type="InterPro" id="IPR029061">
    <property type="entry name" value="THDP-binding"/>
</dbReference>
<evidence type="ECO:0000259" key="6">
    <source>
        <dbReference type="Pfam" id="PF02776"/>
    </source>
</evidence>
<reference evidence="7 8" key="1">
    <citation type="submission" date="2019-05" db="EMBL/GenBank/DDBJ databases">
        <title>Culicoidintestinum kansasii gen. nov., sp. nov. from the gastrointestinal tract of the biting midge, Culicoides sonorensis.</title>
        <authorList>
            <person name="Neupane S."/>
            <person name="Ghosh A."/>
            <person name="Gunther S."/>
            <person name="Martin K."/>
            <person name="Zurek L."/>
        </authorList>
    </citation>
    <scope>NUCLEOTIDE SEQUENCE [LARGE SCALE GENOMIC DNA]</scope>
    <source>
        <strain evidence="7 8">CS-1</strain>
    </source>
</reference>
<dbReference type="GO" id="GO:0000287">
    <property type="term" value="F:magnesium ion binding"/>
    <property type="evidence" value="ECO:0007669"/>
    <property type="project" value="InterPro"/>
</dbReference>
<dbReference type="Pfam" id="PF02775">
    <property type="entry name" value="TPP_enzyme_C"/>
    <property type="match status" value="1"/>
</dbReference>
<evidence type="ECO:0000259" key="4">
    <source>
        <dbReference type="Pfam" id="PF00205"/>
    </source>
</evidence>
<dbReference type="PANTHER" id="PTHR42981:SF2">
    <property type="entry name" value="PYRUVATE DEHYDROGENASE [UBIQUINONE]"/>
    <property type="match status" value="1"/>
</dbReference>
<gene>
    <name evidence="7" type="primary">spxB</name>
    <name evidence="7" type="ORF">FEZ08_10430</name>
</gene>
<comment type="caution">
    <text evidence="7">The sequence shown here is derived from an EMBL/GenBank/DDBJ whole genome shotgun (WGS) entry which is preliminary data.</text>
</comment>
<dbReference type="InterPro" id="IPR012001">
    <property type="entry name" value="Thiamin_PyroP_enz_TPP-bd_dom"/>
</dbReference>
<dbReference type="InterPro" id="IPR047211">
    <property type="entry name" value="POXB-like"/>
</dbReference>
<dbReference type="PANTHER" id="PTHR42981">
    <property type="entry name" value="PYRUVATE DEHYDROGENASE [UBIQUINONE]"/>
    <property type="match status" value="1"/>
</dbReference>
<dbReference type="GO" id="GO:0030976">
    <property type="term" value="F:thiamine pyrophosphate binding"/>
    <property type="evidence" value="ECO:0007669"/>
    <property type="project" value="InterPro"/>
</dbReference>
<keyword evidence="7" id="KW-0560">Oxidoreductase</keyword>
<feature type="domain" description="Thiamine pyrophosphate enzyme TPP-binding" evidence="5">
    <location>
        <begin position="382"/>
        <end position="528"/>
    </location>
</feature>
<keyword evidence="7" id="KW-0670">Pyruvate</keyword>
<dbReference type="InterPro" id="IPR000399">
    <property type="entry name" value="TPP-bd_CS"/>
</dbReference>
<evidence type="ECO:0000313" key="8">
    <source>
        <dbReference type="Proteomes" id="UP000306912"/>
    </source>
</evidence>
<dbReference type="EMBL" id="VBWP01000010">
    <property type="protein sequence ID" value="TLG71815.1"/>
    <property type="molecule type" value="Genomic_DNA"/>
</dbReference>
<dbReference type="CDD" id="cd02014">
    <property type="entry name" value="TPP_POX"/>
    <property type="match status" value="1"/>
</dbReference>
<dbReference type="SUPFAM" id="SSF52467">
    <property type="entry name" value="DHS-like NAD/FAD-binding domain"/>
    <property type="match status" value="1"/>
</dbReference>
<dbReference type="InterPro" id="IPR047212">
    <property type="entry name" value="TPP_POXB-like"/>
</dbReference>
<comment type="similarity">
    <text evidence="1 3">Belongs to the TPP enzyme family.</text>
</comment>
<dbReference type="InterPro" id="IPR047210">
    <property type="entry name" value="TPP_PYR_POXB-like"/>
</dbReference>
<keyword evidence="2 3" id="KW-0786">Thiamine pyrophosphate</keyword>
<accession>A0A5R8Q989</accession>
<dbReference type="InterPro" id="IPR029035">
    <property type="entry name" value="DHS-like_NAD/FAD-binding_dom"/>
</dbReference>
<dbReference type="NCBIfam" id="TIGR02720">
    <property type="entry name" value="pyruv_oxi_spxB"/>
    <property type="match status" value="1"/>
</dbReference>
<dbReference type="OrthoDB" id="4494979at2"/>
<dbReference type="Pfam" id="PF00205">
    <property type="entry name" value="TPP_enzyme_M"/>
    <property type="match status" value="1"/>
</dbReference>
<evidence type="ECO:0000313" key="7">
    <source>
        <dbReference type="EMBL" id="TLG71815.1"/>
    </source>
</evidence>
<dbReference type="InParanoid" id="A0A5R8Q989"/>
<dbReference type="InterPro" id="IPR014092">
    <property type="entry name" value="Pyruvate_oxidase"/>
</dbReference>
<evidence type="ECO:0000256" key="2">
    <source>
        <dbReference type="ARBA" id="ARBA00023052"/>
    </source>
</evidence>
<sequence>MATIQAGRAMVKVLESWGVDHIYGVPGGSINTTMDALYQEREGIQYIQVRHEEVGALAAAADAKLTGKIGVCFGSAGPGATHLFNGLYDAKMDHVPVLAIIGQVASKFMNYDYFQEMNENPMFVDVSVYNRTVMTPESLPRIIDEAIRIAYQQNGVAVVTIPVDLADVEIADDYATSAGAYKKAYPEINNVEAIAEAVQLIEAAERPVIFAGQGTRGSRKELIELSEHFSMPVIQSVLAKGIMPDNHPNFMGMLWRLGTKPSVEAINAADLLVLIGSDFPFAQAFPKDAKCIQIDINAANFGKRHSVDVSILGDAGSVMRELVVRGSSKAETAFLKACQINRQNWRKWLQGFMDDTSTPLRTEAVYKQINRIAEKDAVFSVDVGNSTTQSVRLLEMNEQQRFITSGWFATMGFGLPGAIAASLSYPGRQVFSINGDGAFAMVMQDYLTQIKYHLPAINVVFSNDSLGFIEAEQEATEQQKFGVDLIDADFAKFAEACGGVGFRVETAEELEAAFTEAAKSDMPVIIDVKTANLGPLPTESLVLDEALGHTPEAIAAFKEKYEVHDMPLLREIIAEL</sequence>
<dbReference type="PROSITE" id="PS00187">
    <property type="entry name" value="TPP_ENZYMES"/>
    <property type="match status" value="1"/>
</dbReference>
<dbReference type="CDD" id="cd07039">
    <property type="entry name" value="TPP_PYR_POX"/>
    <property type="match status" value="1"/>
</dbReference>
<organism evidence="7 8">
    <name type="scientific">Culicoidibacter larvae</name>
    <dbReference type="NCBI Taxonomy" id="2579976"/>
    <lineage>
        <taxon>Bacteria</taxon>
        <taxon>Bacillati</taxon>
        <taxon>Bacillota</taxon>
        <taxon>Culicoidibacteria</taxon>
        <taxon>Culicoidibacterales</taxon>
        <taxon>Culicoidibacteraceae</taxon>
        <taxon>Culicoidibacter</taxon>
    </lineage>
</organism>
<keyword evidence="8" id="KW-1185">Reference proteome</keyword>